<dbReference type="OrthoDB" id="1814621at2"/>
<feature type="transmembrane region" description="Helical" evidence="1">
    <location>
        <begin position="20"/>
        <end position="38"/>
    </location>
</feature>
<name>A0A556ABJ1_9BURK</name>
<gene>
    <name evidence="4" type="ORF">FOZ76_20690</name>
</gene>
<reference evidence="4 5" key="1">
    <citation type="submission" date="2019-07" db="EMBL/GenBank/DDBJ databases">
        <title>Qingshengfaniella alkalisoli gen. nov., sp. nov., isolated from saline soil.</title>
        <authorList>
            <person name="Xu L."/>
            <person name="Huang X.-X."/>
            <person name="Sun J.-Q."/>
        </authorList>
    </citation>
    <scope>NUCLEOTIDE SEQUENCE [LARGE SCALE GENOMIC DNA]</scope>
    <source>
        <strain evidence="4 5">DSM 27279</strain>
    </source>
</reference>
<feature type="domain" description="DUF6311" evidence="3">
    <location>
        <begin position="439"/>
        <end position="543"/>
    </location>
</feature>
<dbReference type="InterPro" id="IPR046278">
    <property type="entry name" value="DUF6311"/>
</dbReference>
<feature type="transmembrane region" description="Helical" evidence="1">
    <location>
        <begin position="188"/>
        <end position="212"/>
    </location>
</feature>
<evidence type="ECO:0000313" key="5">
    <source>
        <dbReference type="Proteomes" id="UP000318405"/>
    </source>
</evidence>
<keyword evidence="1" id="KW-0472">Membrane</keyword>
<evidence type="ECO:0000256" key="1">
    <source>
        <dbReference type="SAM" id="Phobius"/>
    </source>
</evidence>
<evidence type="ECO:0008006" key="6">
    <source>
        <dbReference type="Google" id="ProtNLM"/>
    </source>
</evidence>
<keyword evidence="5" id="KW-1185">Reference proteome</keyword>
<comment type="caution">
    <text evidence="4">The sequence shown here is derived from an EMBL/GenBank/DDBJ whole genome shotgun (WGS) entry which is preliminary data.</text>
</comment>
<feature type="transmembrane region" description="Helical" evidence="1">
    <location>
        <begin position="292"/>
        <end position="313"/>
    </location>
</feature>
<evidence type="ECO:0000313" key="4">
    <source>
        <dbReference type="EMBL" id="TSH90255.1"/>
    </source>
</evidence>
<dbReference type="RefSeq" id="WP_143950170.1">
    <property type="nucleotide sequence ID" value="NZ_BAABMB010000003.1"/>
</dbReference>
<feature type="transmembrane region" description="Helical" evidence="1">
    <location>
        <begin position="262"/>
        <end position="280"/>
    </location>
</feature>
<feature type="transmembrane region" description="Helical" evidence="1">
    <location>
        <begin position="139"/>
        <end position="157"/>
    </location>
</feature>
<feature type="domain" description="DUF6311" evidence="2">
    <location>
        <begin position="23"/>
        <end position="412"/>
    </location>
</feature>
<feature type="transmembrane region" description="Helical" evidence="1">
    <location>
        <begin position="396"/>
        <end position="416"/>
    </location>
</feature>
<feature type="transmembrane region" description="Helical" evidence="1">
    <location>
        <begin position="163"/>
        <end position="181"/>
    </location>
</feature>
<dbReference type="Proteomes" id="UP000318405">
    <property type="component" value="Unassembled WGS sequence"/>
</dbReference>
<keyword evidence="1" id="KW-0812">Transmembrane</keyword>
<evidence type="ECO:0000259" key="3">
    <source>
        <dbReference type="Pfam" id="PF25853"/>
    </source>
</evidence>
<protein>
    <recommendedName>
        <fullName evidence="6">YfhO family protein</fullName>
    </recommendedName>
</protein>
<dbReference type="Pfam" id="PF25853">
    <property type="entry name" value="DUF6311_C"/>
    <property type="match status" value="1"/>
</dbReference>
<sequence length="723" mass="78777">MSTPARSAIPLLRRHADAWVPLLIGLASFFVLVGPRVLRWDNLAWLGHGDSATHYLGWLFFRQGPWTLPLGMNPDYGLALANSIVYSDSNPLLALLFKPFGPWLPTVFQYFGFWILACFLLQAWIAYRLLGLATQRASVRAMGTVFFAFAPIMMIRLTEHLSLGGHFLLLAALYLVCAPAPRRRRLAWWALLAVSVLVHAYLFAMVALLWLVDLGGRSWRREVHVRSAVLEAALGLGLTALACWQAGYFVPGGGAAQGGYGFYRANVLALFNPMGWSYLLDTIAQGPGEYEGYVYLGLGVLLLYACALPRLLQAPRTAFEGWRRHALLGLALVGLTLFAISNTVGFGPYAWSFPLPDRLYQLAGVFRASGRMMWPVYYALVLLSIVLVLRLYPPRAAAVLLAIGLAVQLVDTHAGWSQQRWHWMRTPATAWETPLRDPFWALAGQRYAKLRLAPPQNAAPRWQPLADYAGRHGMATDAVYLARVDARALAAAQADMRARLQEGRYDADTLYVIEGAGFVAAALAAQGGPDLYAQVDGFQLIAPGWSACAACPEVAGAVSLQALAGQIVPGRRLGFSETDEQAAGWLGSGWSHREPWGTWSAAREAELVLPLDTARVRALDLELQPLLGPGLERQRIEVLVDGVPAARAELAAAGVVRVALPAPAPEAGVRLVRIGFRIPDAARPADLGTGADHRLLGLGIIAATPVASAHEWPGLDDGHYFER</sequence>
<feature type="transmembrane region" description="Helical" evidence="1">
    <location>
        <begin position="107"/>
        <end position="127"/>
    </location>
</feature>
<dbReference type="AlphaFoldDB" id="A0A556ABJ1"/>
<dbReference type="Pfam" id="PF19830">
    <property type="entry name" value="DUF6311"/>
    <property type="match status" value="1"/>
</dbReference>
<accession>A0A556ABJ1</accession>
<feature type="transmembrane region" description="Helical" evidence="1">
    <location>
        <begin position="232"/>
        <end position="250"/>
    </location>
</feature>
<evidence type="ECO:0000259" key="2">
    <source>
        <dbReference type="Pfam" id="PF19830"/>
    </source>
</evidence>
<feature type="transmembrane region" description="Helical" evidence="1">
    <location>
        <begin position="371"/>
        <end position="389"/>
    </location>
</feature>
<dbReference type="InterPro" id="IPR058671">
    <property type="entry name" value="DUF6311_C"/>
</dbReference>
<organism evidence="4 5">
    <name type="scientific">Verticiella sediminum</name>
    <dbReference type="NCBI Taxonomy" id="1247510"/>
    <lineage>
        <taxon>Bacteria</taxon>
        <taxon>Pseudomonadati</taxon>
        <taxon>Pseudomonadota</taxon>
        <taxon>Betaproteobacteria</taxon>
        <taxon>Burkholderiales</taxon>
        <taxon>Alcaligenaceae</taxon>
        <taxon>Verticiella</taxon>
    </lineage>
</organism>
<dbReference type="EMBL" id="VLTJ01000039">
    <property type="protein sequence ID" value="TSH90255.1"/>
    <property type="molecule type" value="Genomic_DNA"/>
</dbReference>
<keyword evidence="1" id="KW-1133">Transmembrane helix</keyword>
<feature type="transmembrane region" description="Helical" evidence="1">
    <location>
        <begin position="325"/>
        <end position="351"/>
    </location>
</feature>
<proteinExistence type="predicted"/>